<gene>
    <name evidence="1" type="ORF">Aci022_167</name>
</gene>
<evidence type="ECO:0000313" key="1">
    <source>
        <dbReference type="EMBL" id="AYD85841.1"/>
    </source>
</evidence>
<sequence>MSIKDLQNAKQQEANLLKFAYYKCANCGFVKAEDCYFAISHFLCCNLCGSEIEE</sequence>
<keyword evidence="2" id="KW-1185">Reference proteome</keyword>
<protein>
    <submittedName>
        <fullName evidence="1">Uncharacterized protein</fullName>
    </submittedName>
</protein>
<evidence type="ECO:0000313" key="2">
    <source>
        <dbReference type="Proteomes" id="UP000280659"/>
    </source>
</evidence>
<name>A0A386KN35_9CAUD</name>
<dbReference type="Proteomes" id="UP000280659">
    <property type="component" value="Segment"/>
</dbReference>
<organism evidence="1 2">
    <name type="scientific">Acinetobacter phage vB_AbaM_B09_Aci02-2</name>
    <dbReference type="NCBI Taxonomy" id="2315467"/>
    <lineage>
        <taxon>Viruses</taxon>
        <taxon>Duplodnaviria</taxon>
        <taxon>Heunggongvirae</taxon>
        <taxon>Uroviricota</taxon>
        <taxon>Caudoviricetes</taxon>
        <taxon>Saclayvirus</taxon>
        <taxon>Saclayvirus Aci022</taxon>
    </lineage>
</organism>
<dbReference type="EMBL" id="MH800199">
    <property type="protein sequence ID" value="AYD85841.1"/>
    <property type="molecule type" value="Genomic_DNA"/>
</dbReference>
<accession>A0A386KN35</accession>
<reference evidence="1 2" key="1">
    <citation type="submission" date="2018-08" db="EMBL/GenBank/DDBJ databases">
        <title>Complete genome sequence of five Acinetobacter baumannii phages from Abidjan, Cote d'Ivoire.</title>
        <authorList>
            <person name="Essoh C."/>
            <person name="Vernadet J.-P."/>
            <person name="Vergnaud G."/>
            <person name="Resch G."/>
            <person name="Pourcel C."/>
        </authorList>
    </citation>
    <scope>NUCLEOTIDE SEQUENCE [LARGE SCALE GENOMIC DNA]</scope>
</reference>
<proteinExistence type="predicted"/>